<reference evidence="2 3" key="1">
    <citation type="journal article" date="2019" name="Sci. Rep.">
        <title>Orb-weaving spider Araneus ventricosus genome elucidates the spidroin gene catalogue.</title>
        <authorList>
            <person name="Kono N."/>
            <person name="Nakamura H."/>
            <person name="Ohtoshi R."/>
            <person name="Moran D.A.P."/>
            <person name="Shinohara A."/>
            <person name="Yoshida Y."/>
            <person name="Fujiwara M."/>
            <person name="Mori M."/>
            <person name="Tomita M."/>
            <person name="Arakawa K."/>
        </authorList>
    </citation>
    <scope>NUCLEOTIDE SEQUENCE [LARGE SCALE GENOMIC DNA]</scope>
</reference>
<evidence type="ECO:0000313" key="2">
    <source>
        <dbReference type="EMBL" id="GBO14492.1"/>
    </source>
</evidence>
<evidence type="ECO:0000313" key="3">
    <source>
        <dbReference type="Proteomes" id="UP000499080"/>
    </source>
</evidence>
<dbReference type="AlphaFoldDB" id="A0A4Y2UQK7"/>
<accession>A0A4Y2UQK7</accession>
<feature type="transmembrane region" description="Helical" evidence="1">
    <location>
        <begin position="12"/>
        <end position="30"/>
    </location>
</feature>
<comment type="caution">
    <text evidence="2">The sequence shown here is derived from an EMBL/GenBank/DDBJ whole genome shotgun (WGS) entry which is preliminary data.</text>
</comment>
<sequence length="83" mass="9720">MFQKLSLLIKELMMPAAALNMVMLLLTKRFKKKQMEQLKFYRKKDAAEYVSTPTWTNCAPKFSSAPNYFTDMISGKSPWNFSR</sequence>
<protein>
    <submittedName>
        <fullName evidence="2">Uncharacterized protein</fullName>
    </submittedName>
</protein>
<name>A0A4Y2UQK7_ARAVE</name>
<proteinExistence type="predicted"/>
<dbReference type="EMBL" id="BGPR01038620">
    <property type="protein sequence ID" value="GBO14492.1"/>
    <property type="molecule type" value="Genomic_DNA"/>
</dbReference>
<keyword evidence="1" id="KW-0812">Transmembrane</keyword>
<evidence type="ECO:0000256" key="1">
    <source>
        <dbReference type="SAM" id="Phobius"/>
    </source>
</evidence>
<gene>
    <name evidence="2" type="ORF">AVEN_30375_1</name>
</gene>
<keyword evidence="1" id="KW-1133">Transmembrane helix</keyword>
<keyword evidence="3" id="KW-1185">Reference proteome</keyword>
<organism evidence="2 3">
    <name type="scientific">Araneus ventricosus</name>
    <name type="common">Orbweaver spider</name>
    <name type="synonym">Epeira ventricosa</name>
    <dbReference type="NCBI Taxonomy" id="182803"/>
    <lineage>
        <taxon>Eukaryota</taxon>
        <taxon>Metazoa</taxon>
        <taxon>Ecdysozoa</taxon>
        <taxon>Arthropoda</taxon>
        <taxon>Chelicerata</taxon>
        <taxon>Arachnida</taxon>
        <taxon>Araneae</taxon>
        <taxon>Araneomorphae</taxon>
        <taxon>Entelegynae</taxon>
        <taxon>Araneoidea</taxon>
        <taxon>Araneidae</taxon>
        <taxon>Araneus</taxon>
    </lineage>
</organism>
<keyword evidence="1" id="KW-0472">Membrane</keyword>
<dbReference type="Proteomes" id="UP000499080">
    <property type="component" value="Unassembled WGS sequence"/>
</dbReference>